<feature type="transmembrane region" description="Helical" evidence="2">
    <location>
        <begin position="56"/>
        <end position="76"/>
    </location>
</feature>
<feature type="transmembrane region" description="Helical" evidence="2">
    <location>
        <begin position="112"/>
        <end position="130"/>
    </location>
</feature>
<feature type="transmembrane region" description="Helical" evidence="2">
    <location>
        <begin position="88"/>
        <end position="106"/>
    </location>
</feature>
<keyword evidence="2" id="KW-0472">Membrane</keyword>
<keyword evidence="2" id="KW-0812">Transmembrane</keyword>
<gene>
    <name evidence="3" type="ORF">GCM10010508_50740</name>
</gene>
<dbReference type="AlphaFoldDB" id="A0A918Y7H1"/>
<accession>A0A918Y7H1</accession>
<protein>
    <submittedName>
        <fullName evidence="3">Uncharacterized protein</fullName>
    </submittedName>
</protein>
<proteinExistence type="predicted"/>
<keyword evidence="4" id="KW-1185">Reference proteome</keyword>
<evidence type="ECO:0000256" key="2">
    <source>
        <dbReference type="SAM" id="Phobius"/>
    </source>
</evidence>
<feature type="compositionally biased region" description="Gly residues" evidence="1">
    <location>
        <begin position="150"/>
        <end position="181"/>
    </location>
</feature>
<sequence length="210" mass="21266">MGPVVRRPVAWVVAVVLFGEAFFLAALNWFLGEVVHRQKMSLAGLDPDVMSTSSKAGGVVFGLYFALCGLVALLVALRGRRPAGFGRILLISAAVVHGLLGAFAWGLVGWTAFVFMVVVLGLIVLLLMTYDREEGRPAGAAKDGAAPDGEGPGGGVGPRGGEGPLGGEGPRAGEGPRGGEGPVDADGPRDGDGARETGGPLTPPAEPSTA</sequence>
<evidence type="ECO:0000256" key="1">
    <source>
        <dbReference type="SAM" id="MobiDB-lite"/>
    </source>
</evidence>
<dbReference type="Proteomes" id="UP000608955">
    <property type="component" value="Unassembled WGS sequence"/>
</dbReference>
<feature type="transmembrane region" description="Helical" evidence="2">
    <location>
        <begin position="9"/>
        <end position="31"/>
    </location>
</feature>
<reference evidence="3" key="1">
    <citation type="journal article" date="2014" name="Int. J. Syst. Evol. Microbiol.">
        <title>Complete genome sequence of Corynebacterium casei LMG S-19264T (=DSM 44701T), isolated from a smear-ripened cheese.</title>
        <authorList>
            <consortium name="US DOE Joint Genome Institute (JGI-PGF)"/>
            <person name="Walter F."/>
            <person name="Albersmeier A."/>
            <person name="Kalinowski J."/>
            <person name="Ruckert C."/>
        </authorList>
    </citation>
    <scope>NUCLEOTIDE SEQUENCE</scope>
    <source>
        <strain evidence="3">JCM 4654</strain>
    </source>
</reference>
<dbReference type="EMBL" id="BMVF01000015">
    <property type="protein sequence ID" value="GHD93524.1"/>
    <property type="molecule type" value="Genomic_DNA"/>
</dbReference>
<evidence type="ECO:0000313" key="4">
    <source>
        <dbReference type="Proteomes" id="UP000608955"/>
    </source>
</evidence>
<feature type="compositionally biased region" description="Basic and acidic residues" evidence="1">
    <location>
        <begin position="186"/>
        <end position="195"/>
    </location>
</feature>
<evidence type="ECO:0000313" key="3">
    <source>
        <dbReference type="EMBL" id="GHD93524.1"/>
    </source>
</evidence>
<reference evidence="3" key="2">
    <citation type="submission" date="2020-09" db="EMBL/GenBank/DDBJ databases">
        <authorList>
            <person name="Sun Q."/>
            <person name="Ohkuma M."/>
        </authorList>
    </citation>
    <scope>NUCLEOTIDE SEQUENCE</scope>
    <source>
        <strain evidence="3">JCM 4654</strain>
    </source>
</reference>
<feature type="compositionally biased region" description="Pro residues" evidence="1">
    <location>
        <begin position="201"/>
        <end position="210"/>
    </location>
</feature>
<organism evidence="3 4">
    <name type="scientific">Streptomyces naganishii JCM 4654</name>
    <dbReference type="NCBI Taxonomy" id="1306179"/>
    <lineage>
        <taxon>Bacteria</taxon>
        <taxon>Bacillati</taxon>
        <taxon>Actinomycetota</taxon>
        <taxon>Actinomycetes</taxon>
        <taxon>Kitasatosporales</taxon>
        <taxon>Streptomycetaceae</taxon>
        <taxon>Streptomyces</taxon>
    </lineage>
</organism>
<keyword evidence="2" id="KW-1133">Transmembrane helix</keyword>
<name>A0A918Y7H1_9ACTN</name>
<feature type="compositionally biased region" description="Low complexity" evidence="1">
    <location>
        <begin position="137"/>
        <end position="149"/>
    </location>
</feature>
<feature type="region of interest" description="Disordered" evidence="1">
    <location>
        <begin position="137"/>
        <end position="210"/>
    </location>
</feature>
<comment type="caution">
    <text evidence="3">The sequence shown here is derived from an EMBL/GenBank/DDBJ whole genome shotgun (WGS) entry which is preliminary data.</text>
</comment>